<dbReference type="AlphaFoldDB" id="A0A0B1TD78"/>
<evidence type="ECO:0000313" key="2">
    <source>
        <dbReference type="EMBL" id="KHJ93315.1"/>
    </source>
</evidence>
<dbReference type="Proteomes" id="UP000053660">
    <property type="component" value="Unassembled WGS sequence"/>
</dbReference>
<organism evidence="2 3">
    <name type="scientific">Oesophagostomum dentatum</name>
    <name type="common">Nodular worm</name>
    <dbReference type="NCBI Taxonomy" id="61180"/>
    <lineage>
        <taxon>Eukaryota</taxon>
        <taxon>Metazoa</taxon>
        <taxon>Ecdysozoa</taxon>
        <taxon>Nematoda</taxon>
        <taxon>Chromadorea</taxon>
        <taxon>Rhabditida</taxon>
        <taxon>Rhabditina</taxon>
        <taxon>Rhabditomorpha</taxon>
        <taxon>Strongyloidea</taxon>
        <taxon>Strongylidae</taxon>
        <taxon>Oesophagostomum</taxon>
    </lineage>
</organism>
<sequence length="125" mass="14079">MFATLGLFLLGIALAVAAPAASFNDCNPKSEYRQDLFSSVAKANQDMEWDCELEKKALKGEKPTGNAFQLNVESSIPEGITPEIYIQAYPWEMYSFQVVGYEKFGCAFKKEKKENKFVITCHFSE</sequence>
<evidence type="ECO:0008006" key="4">
    <source>
        <dbReference type="Google" id="ProtNLM"/>
    </source>
</evidence>
<reference evidence="2 3" key="1">
    <citation type="submission" date="2014-03" db="EMBL/GenBank/DDBJ databases">
        <title>Draft genome of the hookworm Oesophagostomum dentatum.</title>
        <authorList>
            <person name="Mitreva M."/>
        </authorList>
    </citation>
    <scope>NUCLEOTIDE SEQUENCE [LARGE SCALE GENOMIC DNA]</scope>
    <source>
        <strain evidence="2 3">OD-Hann</strain>
    </source>
</reference>
<keyword evidence="1" id="KW-0732">Signal</keyword>
<evidence type="ECO:0000313" key="3">
    <source>
        <dbReference type="Proteomes" id="UP000053660"/>
    </source>
</evidence>
<evidence type="ECO:0000256" key="1">
    <source>
        <dbReference type="SAM" id="SignalP"/>
    </source>
</evidence>
<accession>A0A0B1TD78</accession>
<feature type="chain" id="PRO_5002083194" description="SCP domain-containing protein" evidence="1">
    <location>
        <begin position="18"/>
        <end position="125"/>
    </location>
</feature>
<proteinExistence type="predicted"/>
<keyword evidence="3" id="KW-1185">Reference proteome</keyword>
<name>A0A0B1TD78_OESDE</name>
<gene>
    <name evidence="2" type="ORF">OESDEN_06778</name>
</gene>
<dbReference type="EMBL" id="KN550834">
    <property type="protein sequence ID" value="KHJ93315.1"/>
    <property type="molecule type" value="Genomic_DNA"/>
</dbReference>
<feature type="signal peptide" evidence="1">
    <location>
        <begin position="1"/>
        <end position="17"/>
    </location>
</feature>
<protein>
    <recommendedName>
        <fullName evidence="4">SCP domain-containing protein</fullName>
    </recommendedName>
</protein>